<gene>
    <name evidence="3" type="ORF">QF035_006105</name>
</gene>
<accession>A0ABU0SYL4</accession>
<proteinExistence type="predicted"/>
<comment type="caution">
    <text evidence="3">The sequence shown here is derived from an EMBL/GenBank/DDBJ whole genome shotgun (WGS) entry which is preliminary data.</text>
</comment>
<organism evidence="3 4">
    <name type="scientific">Streptomyces umbrinus</name>
    <dbReference type="NCBI Taxonomy" id="67370"/>
    <lineage>
        <taxon>Bacteria</taxon>
        <taxon>Bacillati</taxon>
        <taxon>Actinomycetota</taxon>
        <taxon>Actinomycetes</taxon>
        <taxon>Kitasatosporales</taxon>
        <taxon>Streptomycetaceae</taxon>
        <taxon>Streptomyces</taxon>
        <taxon>Streptomyces phaeochromogenes group</taxon>
    </lineage>
</organism>
<keyword evidence="2" id="KW-0812">Transmembrane</keyword>
<keyword evidence="4" id="KW-1185">Reference proteome</keyword>
<feature type="transmembrane region" description="Helical" evidence="2">
    <location>
        <begin position="81"/>
        <end position="101"/>
    </location>
</feature>
<dbReference type="Proteomes" id="UP001230328">
    <property type="component" value="Unassembled WGS sequence"/>
</dbReference>
<protein>
    <submittedName>
        <fullName evidence="3">Uncharacterized protein</fullName>
    </submittedName>
</protein>
<feature type="region of interest" description="Disordered" evidence="1">
    <location>
        <begin position="1"/>
        <end position="38"/>
    </location>
</feature>
<feature type="transmembrane region" description="Helical" evidence="2">
    <location>
        <begin position="121"/>
        <end position="140"/>
    </location>
</feature>
<dbReference type="RefSeq" id="WP_307523677.1">
    <property type="nucleotide sequence ID" value="NZ_JAUSZI010000002.1"/>
</dbReference>
<feature type="transmembrane region" description="Helical" evidence="2">
    <location>
        <begin position="42"/>
        <end position="61"/>
    </location>
</feature>
<evidence type="ECO:0000256" key="1">
    <source>
        <dbReference type="SAM" id="MobiDB-lite"/>
    </source>
</evidence>
<dbReference type="EMBL" id="JAUSZI010000002">
    <property type="protein sequence ID" value="MDQ1028523.1"/>
    <property type="molecule type" value="Genomic_DNA"/>
</dbReference>
<feature type="transmembrane region" description="Helical" evidence="2">
    <location>
        <begin position="165"/>
        <end position="187"/>
    </location>
</feature>
<keyword evidence="2" id="KW-0472">Membrane</keyword>
<name>A0ABU0SYL4_9ACTN</name>
<evidence type="ECO:0000313" key="4">
    <source>
        <dbReference type="Proteomes" id="UP001230328"/>
    </source>
</evidence>
<sequence length="204" mass="21900">MAGSAKPGRRRAAAPSLRYEHRPGKRSGSGGKDKGSGKGDKAFGCLVLLSISALFAFLVLSDMFWGDDTWKWSADRWPGGAYGFAVFLGALVPCVATLLVLTASRTDWKSWKAHKVRSFGFTLLAVVCGAAMLQLVSLIFNAQDTGKWGRGRDTPPSWVFSNYPWLWSVGLVSTIATATLLITLAVARHKRTSPTGDAGAPKPN</sequence>
<reference evidence="3 4" key="1">
    <citation type="submission" date="2023-07" db="EMBL/GenBank/DDBJ databases">
        <title>Comparative genomics of wheat-associated soil bacteria to identify genetic determinants of phenazine resistance.</title>
        <authorList>
            <person name="Mouncey N."/>
        </authorList>
    </citation>
    <scope>NUCLEOTIDE SEQUENCE [LARGE SCALE GENOMIC DNA]</scope>
    <source>
        <strain evidence="3 4">V2I4</strain>
    </source>
</reference>
<evidence type="ECO:0000256" key="2">
    <source>
        <dbReference type="SAM" id="Phobius"/>
    </source>
</evidence>
<keyword evidence="2" id="KW-1133">Transmembrane helix</keyword>
<evidence type="ECO:0000313" key="3">
    <source>
        <dbReference type="EMBL" id="MDQ1028523.1"/>
    </source>
</evidence>